<dbReference type="InParanoid" id="A0A165ICW9"/>
<evidence type="ECO:0000256" key="1">
    <source>
        <dbReference type="SAM" id="MobiDB-lite"/>
    </source>
</evidence>
<keyword evidence="3" id="KW-1185">Reference proteome</keyword>
<feature type="compositionally biased region" description="Basic and acidic residues" evidence="1">
    <location>
        <begin position="159"/>
        <end position="170"/>
    </location>
</feature>
<organism evidence="2 3">
    <name type="scientific">Exidia glandulosa HHB12029</name>
    <dbReference type="NCBI Taxonomy" id="1314781"/>
    <lineage>
        <taxon>Eukaryota</taxon>
        <taxon>Fungi</taxon>
        <taxon>Dikarya</taxon>
        <taxon>Basidiomycota</taxon>
        <taxon>Agaricomycotina</taxon>
        <taxon>Agaricomycetes</taxon>
        <taxon>Auriculariales</taxon>
        <taxon>Exidiaceae</taxon>
        <taxon>Exidia</taxon>
    </lineage>
</organism>
<dbReference type="AlphaFoldDB" id="A0A165ICW9"/>
<dbReference type="Proteomes" id="UP000077266">
    <property type="component" value="Unassembled WGS sequence"/>
</dbReference>
<evidence type="ECO:0000313" key="3">
    <source>
        <dbReference type="Proteomes" id="UP000077266"/>
    </source>
</evidence>
<feature type="region of interest" description="Disordered" evidence="1">
    <location>
        <begin position="151"/>
        <end position="170"/>
    </location>
</feature>
<gene>
    <name evidence="2" type="ORF">EXIGLDRAFT_52606</name>
</gene>
<proteinExistence type="predicted"/>
<sequence>MRRGVGRCGGRARARVPLRIFIVSSTSTNDDCAVPFSSHDTAHSGRFTQHRTTGPPVVTVCADTRVVGRCVAVSDGAEDEDMPSRLVMGEARCSSLLESALFDSFHSACALRSFSSHDTARSGGFTQECTTGPPAVTVCAGACDEAGSPAVSGGGAGLGEDRDMPSRIVI</sequence>
<accession>A0A165ICW9</accession>
<reference evidence="2 3" key="1">
    <citation type="journal article" date="2016" name="Mol. Biol. Evol.">
        <title>Comparative Genomics of Early-Diverging Mushroom-Forming Fungi Provides Insights into the Origins of Lignocellulose Decay Capabilities.</title>
        <authorList>
            <person name="Nagy L.G."/>
            <person name="Riley R."/>
            <person name="Tritt A."/>
            <person name="Adam C."/>
            <person name="Daum C."/>
            <person name="Floudas D."/>
            <person name="Sun H."/>
            <person name="Yadav J.S."/>
            <person name="Pangilinan J."/>
            <person name="Larsson K.H."/>
            <person name="Matsuura K."/>
            <person name="Barry K."/>
            <person name="Labutti K."/>
            <person name="Kuo R."/>
            <person name="Ohm R.A."/>
            <person name="Bhattacharya S.S."/>
            <person name="Shirouzu T."/>
            <person name="Yoshinaga Y."/>
            <person name="Martin F.M."/>
            <person name="Grigoriev I.V."/>
            <person name="Hibbett D.S."/>
        </authorList>
    </citation>
    <scope>NUCLEOTIDE SEQUENCE [LARGE SCALE GENOMIC DNA]</scope>
    <source>
        <strain evidence="2 3">HHB12029</strain>
    </source>
</reference>
<dbReference type="EMBL" id="KV425993">
    <property type="protein sequence ID" value="KZV93231.1"/>
    <property type="molecule type" value="Genomic_DNA"/>
</dbReference>
<name>A0A165ICW9_EXIGL</name>
<evidence type="ECO:0000313" key="2">
    <source>
        <dbReference type="EMBL" id="KZV93231.1"/>
    </source>
</evidence>
<protein>
    <submittedName>
        <fullName evidence="2">Uncharacterized protein</fullName>
    </submittedName>
</protein>